<gene>
    <name evidence="1" type="ORF">AB986_04840</name>
</gene>
<dbReference type="EMBL" id="LELK01000001">
    <property type="protein sequence ID" value="KMM38606.1"/>
    <property type="molecule type" value="Genomic_DNA"/>
</dbReference>
<accession>A0A0J6CQS7</accession>
<dbReference type="AlphaFoldDB" id="A0A0J6CQS7"/>
<name>A0A0J6CQS7_9BACL</name>
<dbReference type="RefSeq" id="WP_048309723.1">
    <property type="nucleotide sequence ID" value="NZ_CP119526.1"/>
</dbReference>
<organism evidence="1 2">
    <name type="scientific">Guptibacillus hwajinpoensis</name>
    <dbReference type="NCBI Taxonomy" id="208199"/>
    <lineage>
        <taxon>Bacteria</taxon>
        <taxon>Bacillati</taxon>
        <taxon>Bacillota</taxon>
        <taxon>Bacilli</taxon>
        <taxon>Bacillales</taxon>
        <taxon>Guptibacillaceae</taxon>
        <taxon>Guptibacillus</taxon>
    </lineage>
</organism>
<reference evidence="1" key="1">
    <citation type="submission" date="2015-06" db="EMBL/GenBank/DDBJ databases">
        <authorList>
            <person name="Liu B."/>
            <person name="Wang J."/>
            <person name="Zhu Y."/>
            <person name="Liu G."/>
            <person name="Chen Q."/>
            <person name="Zheng C."/>
            <person name="Che J."/>
            <person name="Ge C."/>
            <person name="Shi H."/>
            <person name="Pan Z."/>
            <person name="Liu X."/>
        </authorList>
    </citation>
    <scope>NUCLEOTIDE SEQUENCE [LARGE SCALE GENOMIC DNA]</scope>
    <source>
        <strain evidence="1">DSM 16346</strain>
    </source>
</reference>
<evidence type="ECO:0000313" key="2">
    <source>
        <dbReference type="Proteomes" id="UP000035996"/>
    </source>
</evidence>
<evidence type="ECO:0000313" key="1">
    <source>
        <dbReference type="EMBL" id="KMM38606.1"/>
    </source>
</evidence>
<sequence>MDKDRMKWMSIQETKTWMMAVLIEGEDLIKLSNESVSLMDDFFDQPGVNLQMKNRMDYIRELSRVREYYFVIALNKVQKWLNVAVKYDEEYQQMIDEINEKIPYIKEVRNMREHEIEYFEGKGNKQKDFIRGDDNVMSDATSTINNPDNYLVGGRISVQQVNVLFRKLHPKAKLKFENMFS</sequence>
<comment type="caution">
    <text evidence="1">The sequence shown here is derived from an EMBL/GenBank/DDBJ whole genome shotgun (WGS) entry which is preliminary data.</text>
</comment>
<proteinExistence type="predicted"/>
<dbReference type="Proteomes" id="UP000035996">
    <property type="component" value="Unassembled WGS sequence"/>
</dbReference>
<protein>
    <submittedName>
        <fullName evidence="1">Uncharacterized protein</fullName>
    </submittedName>
</protein>
<dbReference type="OrthoDB" id="9255566at2"/>
<keyword evidence="2" id="KW-1185">Reference proteome</keyword>